<accession>A0A1J4NSC5</accession>
<proteinExistence type="predicted"/>
<dbReference type="Gene3D" id="3.50.50.60">
    <property type="entry name" value="FAD/NAD(P)-binding domain"/>
    <property type="match status" value="1"/>
</dbReference>
<dbReference type="PANTHER" id="PTHR46865">
    <property type="entry name" value="OXIDOREDUCTASE-RELATED"/>
    <property type="match status" value="1"/>
</dbReference>
<dbReference type="Pfam" id="PF01494">
    <property type="entry name" value="FAD_binding_3"/>
    <property type="match status" value="1"/>
</dbReference>
<reference evidence="2" key="1">
    <citation type="submission" date="2016-10" db="EMBL/GenBank/DDBJ databases">
        <title>Genome sequence of Streptomyces mangrovisoli MUSC 149.</title>
        <authorList>
            <person name="Lee L.-H."/>
            <person name="Ser H.-L."/>
        </authorList>
    </citation>
    <scope>NUCLEOTIDE SEQUENCE [LARGE SCALE GENOMIC DNA]</scope>
    <source>
        <strain evidence="2">MUSC 149</strain>
    </source>
</reference>
<sequence>MRILVSGASVAGPVVAYWLTRHGFSVTVVERAPTLRRTGGHAVDLFRPATEISERMGVLPRIEERATGTQRMTLYREGAPRPVRADLAKILGATSERHLEVMRDDLSEIYYDATRDDVEYVFGDSITEISADGTVRFENAAPRRFDLVIGADGLHSTVRRLVFGGGSGHNAFIGAYFGVLSLPNDLGLDGELLIHVGVGRTAGMYGARHLGDARALFLFRSERELDCHHRDVPRHKELLREAFARMHPHVDGWLAELDRTPAFYFDSITQLRMDTWSRGRVTLVGDAGYCPGPAVGGSTTLAVVGAYVLAGELARADGDHERAFPAYERAMAAYVRDSRAVALSAARTLIPTSRLGAWGLARGARLISALPVGPSRALLRLTTKSARVYNSLTVDEYPPSPAA</sequence>
<dbReference type="PANTHER" id="PTHR46865:SF2">
    <property type="entry name" value="MONOOXYGENASE"/>
    <property type="match status" value="1"/>
</dbReference>
<dbReference type="Gene3D" id="3.30.9.10">
    <property type="entry name" value="D-Amino Acid Oxidase, subunit A, domain 2"/>
    <property type="match status" value="1"/>
</dbReference>
<gene>
    <name evidence="2" type="ORF">WN71_030850</name>
</gene>
<dbReference type="STRING" id="1428628.WN71_030850"/>
<dbReference type="AlphaFoldDB" id="A0A1J4NSC5"/>
<evidence type="ECO:0000313" key="2">
    <source>
        <dbReference type="EMBL" id="OIJ64046.1"/>
    </source>
</evidence>
<organism evidence="2 3">
    <name type="scientific">Streptomyces mangrovisoli</name>
    <dbReference type="NCBI Taxonomy" id="1428628"/>
    <lineage>
        <taxon>Bacteria</taxon>
        <taxon>Bacillati</taxon>
        <taxon>Actinomycetota</taxon>
        <taxon>Actinomycetes</taxon>
        <taxon>Kitasatosporales</taxon>
        <taxon>Streptomycetaceae</taxon>
        <taxon>Streptomyces</taxon>
    </lineage>
</organism>
<dbReference type="EMBL" id="LAVA02000089">
    <property type="protein sequence ID" value="OIJ64046.1"/>
    <property type="molecule type" value="Genomic_DNA"/>
</dbReference>
<dbReference type="Proteomes" id="UP000034196">
    <property type="component" value="Unassembled WGS sequence"/>
</dbReference>
<dbReference type="InterPro" id="IPR002938">
    <property type="entry name" value="FAD-bd"/>
</dbReference>
<keyword evidence="3" id="KW-1185">Reference proteome</keyword>
<evidence type="ECO:0000259" key="1">
    <source>
        <dbReference type="Pfam" id="PF01494"/>
    </source>
</evidence>
<dbReference type="InterPro" id="IPR051704">
    <property type="entry name" value="FAD_aromatic-hydroxylase"/>
</dbReference>
<name>A0A1J4NSC5_9ACTN</name>
<dbReference type="OrthoDB" id="3356051at2"/>
<evidence type="ECO:0000313" key="3">
    <source>
        <dbReference type="Proteomes" id="UP000034196"/>
    </source>
</evidence>
<dbReference type="GO" id="GO:0071949">
    <property type="term" value="F:FAD binding"/>
    <property type="evidence" value="ECO:0007669"/>
    <property type="project" value="InterPro"/>
</dbReference>
<dbReference type="RefSeq" id="WP_046584400.1">
    <property type="nucleotide sequence ID" value="NZ_LAVA02000089.1"/>
</dbReference>
<feature type="domain" description="FAD-binding" evidence="1">
    <location>
        <begin position="3"/>
        <end position="316"/>
    </location>
</feature>
<protein>
    <submittedName>
        <fullName evidence="2">FAD-dependent oxidoreductase</fullName>
    </submittedName>
</protein>
<dbReference type="SUPFAM" id="SSF51905">
    <property type="entry name" value="FAD/NAD(P)-binding domain"/>
    <property type="match status" value="1"/>
</dbReference>
<dbReference type="InterPro" id="IPR036188">
    <property type="entry name" value="FAD/NAD-bd_sf"/>
</dbReference>
<comment type="caution">
    <text evidence="2">The sequence shown here is derived from an EMBL/GenBank/DDBJ whole genome shotgun (WGS) entry which is preliminary data.</text>
</comment>
<dbReference type="PRINTS" id="PR00420">
    <property type="entry name" value="RNGMNOXGNASE"/>
</dbReference>